<dbReference type="CDD" id="cd03089">
    <property type="entry name" value="PMM_PGM"/>
    <property type="match status" value="1"/>
</dbReference>
<evidence type="ECO:0000256" key="7">
    <source>
        <dbReference type="RuleBase" id="RU004326"/>
    </source>
</evidence>
<dbReference type="GO" id="GO:0000287">
    <property type="term" value="F:magnesium ion binding"/>
    <property type="evidence" value="ECO:0007669"/>
    <property type="project" value="InterPro"/>
</dbReference>
<dbReference type="GO" id="GO:0016868">
    <property type="term" value="F:intramolecular phosphotransferase activity"/>
    <property type="evidence" value="ECO:0007669"/>
    <property type="project" value="InterPro"/>
</dbReference>
<dbReference type="Pfam" id="PF02880">
    <property type="entry name" value="PGM_PMM_III"/>
    <property type="match status" value="1"/>
</dbReference>
<evidence type="ECO:0000259" key="12">
    <source>
        <dbReference type="Pfam" id="PF02880"/>
    </source>
</evidence>
<evidence type="ECO:0000313" key="13">
    <source>
        <dbReference type="EMBL" id="AEF96033.1"/>
    </source>
</evidence>
<dbReference type="PRINTS" id="PR00509">
    <property type="entry name" value="PGMPMM"/>
</dbReference>
<keyword evidence="5 7" id="KW-0460">Magnesium</keyword>
<dbReference type="Pfam" id="PF00408">
    <property type="entry name" value="PGM_PMM_IV"/>
    <property type="match status" value="1"/>
</dbReference>
<evidence type="ECO:0000256" key="1">
    <source>
        <dbReference type="ARBA" id="ARBA00001946"/>
    </source>
</evidence>
<dbReference type="Proteomes" id="UP000009227">
    <property type="component" value="Chromosome"/>
</dbReference>
<dbReference type="InterPro" id="IPR005845">
    <property type="entry name" value="A-D-PHexomutase_a/b/a-II"/>
</dbReference>
<accession>F6BBM4</accession>
<keyword evidence="4 7" id="KW-0479">Metal-binding</keyword>
<name>F6BBM4_METIK</name>
<evidence type="ECO:0000256" key="6">
    <source>
        <dbReference type="ARBA" id="ARBA00023235"/>
    </source>
</evidence>
<evidence type="ECO:0000259" key="10">
    <source>
        <dbReference type="Pfam" id="PF02878"/>
    </source>
</evidence>
<dbReference type="InterPro" id="IPR005841">
    <property type="entry name" value="Alpha-D-phosphohexomutase_SF"/>
</dbReference>
<dbReference type="STRING" id="880724.Metig_0477"/>
<evidence type="ECO:0000259" key="9">
    <source>
        <dbReference type="Pfam" id="PF00408"/>
    </source>
</evidence>
<feature type="domain" description="Alpha-D-phosphohexomutase alpha/beta/alpha" evidence="10">
    <location>
        <begin position="2"/>
        <end position="126"/>
    </location>
</feature>
<dbReference type="Gene3D" id="3.30.310.50">
    <property type="entry name" value="Alpha-D-phosphohexomutase, C-terminal domain"/>
    <property type="match status" value="1"/>
</dbReference>
<dbReference type="OrthoDB" id="10363at2157"/>
<dbReference type="InterPro" id="IPR005846">
    <property type="entry name" value="A-D-PHexomutase_a/b/a-III"/>
</dbReference>
<dbReference type="InterPro" id="IPR005844">
    <property type="entry name" value="A-D-PHexomutase_a/b/a-I"/>
</dbReference>
<dbReference type="EMBL" id="CP002737">
    <property type="protein sequence ID" value="AEF96033.1"/>
    <property type="molecule type" value="Genomic_DNA"/>
</dbReference>
<dbReference type="AlphaFoldDB" id="F6BBM4"/>
<comment type="similarity">
    <text evidence="2 7">Belongs to the phosphohexose mutase family.</text>
</comment>
<evidence type="ECO:0000256" key="5">
    <source>
        <dbReference type="ARBA" id="ARBA00022842"/>
    </source>
</evidence>
<feature type="coiled-coil region" evidence="8">
    <location>
        <begin position="416"/>
        <end position="444"/>
    </location>
</feature>
<dbReference type="PROSITE" id="PS00710">
    <property type="entry name" value="PGM_PMM"/>
    <property type="match status" value="1"/>
</dbReference>
<gene>
    <name evidence="13" type="ordered locus">Metig_0477</name>
</gene>
<dbReference type="InterPro" id="IPR016066">
    <property type="entry name" value="A-D-PHexomutase_CS"/>
</dbReference>
<proteinExistence type="inferred from homology"/>
<dbReference type="RefSeq" id="WP_013798641.1">
    <property type="nucleotide sequence ID" value="NC_015562.1"/>
</dbReference>
<dbReference type="Pfam" id="PF02878">
    <property type="entry name" value="PGM_PMM_I"/>
    <property type="match status" value="1"/>
</dbReference>
<sequence length="447" mass="51779">MVFKAYDIRGIYDKELNEKFAYSLGRSIGREYNGKEILVGIDVRMGSKALVKPFIYGLLEEGCRVRYAGVISTPLMYFGTKDNYDLGIILTASHNPPQYTGFKMCDKDAIPLSPIEKIKPIFKNYELNEETTKEIEDIDLEKLKVDIIESYKKFFLKRCEKSDKKITVDFANGATTIAEKEILNELFEDKVFINDYPDGTFPAHQPDTLKMECLKDIIKAVKENNSDLGIIFDGDGDRIGIIDEEGNVLQGDILTAIIAKEILKEYENTKIIYDLRCSKIVLETIEKFGGEGVKCRVGHYFIKKLMHEIDAVFAGELSNHFYFKEIGYFESPLLALNYILKAMEEEGKKLSEIAKEYKKYFHSGEINFKVKDQKYIMEKIKERYKNCKIEEIDGISIYCKDFWFNIRPSNTEPLLRLNLEAEKEDIMKEKVEEIRKYIEELNKDAKI</sequence>
<comment type="cofactor">
    <cofactor evidence="1">
        <name>Mg(2+)</name>
        <dbReference type="ChEBI" id="CHEBI:18420"/>
    </cofactor>
</comment>
<dbReference type="Pfam" id="PF02879">
    <property type="entry name" value="PGM_PMM_II"/>
    <property type="match status" value="1"/>
</dbReference>
<evidence type="ECO:0000256" key="4">
    <source>
        <dbReference type="ARBA" id="ARBA00022723"/>
    </source>
</evidence>
<dbReference type="KEGG" id="mig:Metig_0477"/>
<reference evidence="13 14" key="1">
    <citation type="submission" date="2011-05" db="EMBL/GenBank/DDBJ databases">
        <title>Complete sequence of Methanotorris igneus Kol 5.</title>
        <authorList>
            <consortium name="US DOE Joint Genome Institute"/>
            <person name="Lucas S."/>
            <person name="Han J."/>
            <person name="Lapidus A."/>
            <person name="Cheng J.-F."/>
            <person name="Goodwin L."/>
            <person name="Pitluck S."/>
            <person name="Peters L."/>
            <person name="Mikhailova N."/>
            <person name="Chertkov O."/>
            <person name="Han C."/>
            <person name="Tapia R."/>
            <person name="Land M."/>
            <person name="Hauser L."/>
            <person name="Kyrpides N."/>
            <person name="Ivanova N."/>
            <person name="Pagani I."/>
            <person name="Sieprawska-Lupa M."/>
            <person name="Whitman W."/>
            <person name="Woyke T."/>
        </authorList>
    </citation>
    <scope>NUCLEOTIDE SEQUENCE [LARGE SCALE GENOMIC DNA]</scope>
    <source>
        <strain evidence="14">DSM 5666 / JCM 11834 / Kol 5</strain>
    </source>
</reference>
<dbReference type="GO" id="GO:0005975">
    <property type="term" value="P:carbohydrate metabolic process"/>
    <property type="evidence" value="ECO:0007669"/>
    <property type="project" value="InterPro"/>
</dbReference>
<dbReference type="PANTHER" id="PTHR43771">
    <property type="entry name" value="PHOSPHOMANNOMUTASE"/>
    <property type="match status" value="1"/>
</dbReference>
<dbReference type="PANTHER" id="PTHR43771:SF1">
    <property type="entry name" value="PHOSPHOMANNOMUTASE"/>
    <property type="match status" value="1"/>
</dbReference>
<evidence type="ECO:0000256" key="3">
    <source>
        <dbReference type="ARBA" id="ARBA00022553"/>
    </source>
</evidence>
<keyword evidence="14" id="KW-1185">Reference proteome</keyword>
<protein>
    <submittedName>
        <fullName evidence="13">Phosphoglucomutase/phosphomannomutase alpha/beta/alpha domain I</fullName>
    </submittedName>
</protein>
<feature type="domain" description="Alpha-D-phosphohexomutase alpha/beta/alpha" evidence="11">
    <location>
        <begin position="151"/>
        <end position="246"/>
    </location>
</feature>
<feature type="domain" description="Alpha-D-phosphohexomutase C-terminal" evidence="9">
    <location>
        <begin position="365"/>
        <end position="435"/>
    </location>
</feature>
<dbReference type="Gene3D" id="3.40.120.10">
    <property type="entry name" value="Alpha-D-Glucose-1,6-Bisphosphate, subunit A, domain 3"/>
    <property type="match status" value="3"/>
</dbReference>
<dbReference type="GeneID" id="10643314"/>
<evidence type="ECO:0000313" key="14">
    <source>
        <dbReference type="Proteomes" id="UP000009227"/>
    </source>
</evidence>
<organism evidence="14">
    <name type="scientific">Methanotorris igneus (strain DSM 5666 / JCM 11834 / Kol 5)</name>
    <dbReference type="NCBI Taxonomy" id="880724"/>
    <lineage>
        <taxon>Archaea</taxon>
        <taxon>Methanobacteriati</taxon>
        <taxon>Methanobacteriota</taxon>
        <taxon>Methanomada group</taxon>
        <taxon>Methanococci</taxon>
        <taxon>Methanococcales</taxon>
        <taxon>Methanocaldococcaceae</taxon>
        <taxon>Methanotorris</taxon>
    </lineage>
</organism>
<evidence type="ECO:0000259" key="11">
    <source>
        <dbReference type="Pfam" id="PF02879"/>
    </source>
</evidence>
<keyword evidence="3" id="KW-0597">Phosphoprotein</keyword>
<dbReference type="HOGENOM" id="CLU_016950_9_2_2"/>
<dbReference type="InterPro" id="IPR005843">
    <property type="entry name" value="A-D-PHexomutase_C"/>
</dbReference>
<keyword evidence="6" id="KW-0413">Isomerase</keyword>
<evidence type="ECO:0000256" key="8">
    <source>
        <dbReference type="SAM" id="Coils"/>
    </source>
</evidence>
<dbReference type="SUPFAM" id="SSF55957">
    <property type="entry name" value="Phosphoglucomutase, C-terminal domain"/>
    <property type="match status" value="1"/>
</dbReference>
<feature type="domain" description="Alpha-D-phosphohexomutase alpha/beta/alpha" evidence="12">
    <location>
        <begin position="251"/>
        <end position="360"/>
    </location>
</feature>
<dbReference type="SUPFAM" id="SSF53738">
    <property type="entry name" value="Phosphoglucomutase, first 3 domains"/>
    <property type="match status" value="3"/>
</dbReference>
<dbReference type="InterPro" id="IPR036900">
    <property type="entry name" value="A-D-PHexomutase_C_sf"/>
</dbReference>
<keyword evidence="8" id="KW-0175">Coiled coil</keyword>
<evidence type="ECO:0000256" key="2">
    <source>
        <dbReference type="ARBA" id="ARBA00010231"/>
    </source>
</evidence>
<dbReference type="InterPro" id="IPR016055">
    <property type="entry name" value="A-D-PHexomutase_a/b/a-I/II/III"/>
</dbReference>